<keyword evidence="2" id="KW-1185">Reference proteome</keyword>
<comment type="caution">
    <text evidence="1">The sequence shown here is derived from an EMBL/GenBank/DDBJ whole genome shotgun (WGS) entry which is preliminary data.</text>
</comment>
<reference evidence="1" key="1">
    <citation type="submission" date="2020-04" db="EMBL/GenBank/DDBJ databases">
        <authorList>
            <person name="Alioto T."/>
            <person name="Alioto T."/>
            <person name="Gomez Garrido J."/>
        </authorList>
    </citation>
    <scope>NUCLEOTIDE SEQUENCE</scope>
    <source>
        <strain evidence="1">A484AB</strain>
    </source>
</reference>
<proteinExistence type="predicted"/>
<protein>
    <submittedName>
        <fullName evidence="1">Uncharacterized protein</fullName>
    </submittedName>
</protein>
<gene>
    <name evidence="1" type="ORF">PACLA_8A065099</name>
</gene>
<dbReference type="AlphaFoldDB" id="A0A6S7KKG0"/>
<accession>A0A6S7KKG0</accession>
<evidence type="ECO:0000313" key="1">
    <source>
        <dbReference type="EMBL" id="CAB4046366.1"/>
    </source>
</evidence>
<dbReference type="Proteomes" id="UP001152795">
    <property type="component" value="Unassembled WGS sequence"/>
</dbReference>
<sequence>MLKEYGFSDRDICKLTGHKAEGSLNNYDPENSMEKKAGMADVLLMGSKRKSDFDDKENAPPKKISCTVTSEQVGEMPDAFQQCMLPPIMGHAPVNQSAHQTIQPFGSQYLMREQELRAIEMRG</sequence>
<feature type="non-terminal residue" evidence="1">
    <location>
        <position position="123"/>
    </location>
</feature>
<dbReference type="EMBL" id="CACRXK020051000">
    <property type="protein sequence ID" value="CAB4046366.1"/>
    <property type="molecule type" value="Genomic_DNA"/>
</dbReference>
<organism evidence="1 2">
    <name type="scientific">Paramuricea clavata</name>
    <name type="common">Red gorgonian</name>
    <name type="synonym">Violescent sea-whip</name>
    <dbReference type="NCBI Taxonomy" id="317549"/>
    <lineage>
        <taxon>Eukaryota</taxon>
        <taxon>Metazoa</taxon>
        <taxon>Cnidaria</taxon>
        <taxon>Anthozoa</taxon>
        <taxon>Octocorallia</taxon>
        <taxon>Malacalcyonacea</taxon>
        <taxon>Plexauridae</taxon>
        <taxon>Paramuricea</taxon>
    </lineage>
</organism>
<name>A0A6S7KKG0_PARCT</name>
<evidence type="ECO:0000313" key="2">
    <source>
        <dbReference type="Proteomes" id="UP001152795"/>
    </source>
</evidence>